<sequence>QYLQGCLDLSCDKYLDELQLGLQETCGRVVSQSTIWCALKRSGYTMKKVRDPTAL</sequence>
<reference evidence="1" key="1">
    <citation type="submission" date="2023-03" db="EMBL/GenBank/DDBJ databases">
        <title>Massive genome expansion in bonnet fungi (Mycena s.s.) driven by repeated elements and novel gene families across ecological guilds.</title>
        <authorList>
            <consortium name="Lawrence Berkeley National Laboratory"/>
            <person name="Harder C.B."/>
            <person name="Miyauchi S."/>
            <person name="Viragh M."/>
            <person name="Kuo A."/>
            <person name="Thoen E."/>
            <person name="Andreopoulos B."/>
            <person name="Lu D."/>
            <person name="Skrede I."/>
            <person name="Drula E."/>
            <person name="Henrissat B."/>
            <person name="Morin E."/>
            <person name="Kohler A."/>
            <person name="Barry K."/>
            <person name="LaButti K."/>
            <person name="Morin E."/>
            <person name="Salamov A."/>
            <person name="Lipzen A."/>
            <person name="Mereny Z."/>
            <person name="Hegedus B."/>
            <person name="Baldrian P."/>
            <person name="Stursova M."/>
            <person name="Weitz H."/>
            <person name="Taylor A."/>
            <person name="Grigoriev I.V."/>
            <person name="Nagy L.G."/>
            <person name="Martin F."/>
            <person name="Kauserud H."/>
        </authorList>
    </citation>
    <scope>NUCLEOTIDE SEQUENCE</scope>
    <source>
        <strain evidence="1">CBHHK188m</strain>
    </source>
</reference>
<dbReference type="EMBL" id="JARJLG010000057">
    <property type="protein sequence ID" value="KAJ7757735.1"/>
    <property type="molecule type" value="Genomic_DNA"/>
</dbReference>
<dbReference type="AlphaFoldDB" id="A0AAD7J743"/>
<keyword evidence="2" id="KW-1185">Reference proteome</keyword>
<dbReference type="Proteomes" id="UP001215280">
    <property type="component" value="Unassembled WGS sequence"/>
</dbReference>
<comment type="caution">
    <text evidence="1">The sequence shown here is derived from an EMBL/GenBank/DDBJ whole genome shotgun (WGS) entry which is preliminary data.</text>
</comment>
<gene>
    <name evidence="1" type="ORF">DFH07DRAFT_742009</name>
</gene>
<name>A0AAD7J743_9AGAR</name>
<evidence type="ECO:0000313" key="2">
    <source>
        <dbReference type="Proteomes" id="UP001215280"/>
    </source>
</evidence>
<protein>
    <recommendedName>
        <fullName evidence="3">Winged helix-turn helix domain-containing protein</fullName>
    </recommendedName>
</protein>
<feature type="non-terminal residue" evidence="1">
    <location>
        <position position="1"/>
    </location>
</feature>
<proteinExistence type="predicted"/>
<evidence type="ECO:0000313" key="1">
    <source>
        <dbReference type="EMBL" id="KAJ7757735.1"/>
    </source>
</evidence>
<accession>A0AAD7J743</accession>
<organism evidence="1 2">
    <name type="scientific">Mycena maculata</name>
    <dbReference type="NCBI Taxonomy" id="230809"/>
    <lineage>
        <taxon>Eukaryota</taxon>
        <taxon>Fungi</taxon>
        <taxon>Dikarya</taxon>
        <taxon>Basidiomycota</taxon>
        <taxon>Agaricomycotina</taxon>
        <taxon>Agaricomycetes</taxon>
        <taxon>Agaricomycetidae</taxon>
        <taxon>Agaricales</taxon>
        <taxon>Marasmiineae</taxon>
        <taxon>Mycenaceae</taxon>
        <taxon>Mycena</taxon>
    </lineage>
</organism>
<evidence type="ECO:0008006" key="3">
    <source>
        <dbReference type="Google" id="ProtNLM"/>
    </source>
</evidence>